<dbReference type="RefSeq" id="WP_075973792.1">
    <property type="nucleotide sequence ID" value="NZ_MKQR01000007.1"/>
</dbReference>
<dbReference type="PROSITE" id="PS51257">
    <property type="entry name" value="PROKAR_LIPOPROTEIN"/>
    <property type="match status" value="1"/>
</dbReference>
<name>A0A1Q9LQW6_9PSEU</name>
<feature type="chain" id="PRO_5010188692" description="DUF4394 domain-containing protein" evidence="1">
    <location>
        <begin position="28"/>
        <end position="284"/>
    </location>
</feature>
<feature type="signal peptide" evidence="1">
    <location>
        <begin position="1"/>
        <end position="27"/>
    </location>
</feature>
<dbReference type="AlphaFoldDB" id="A0A1Q9LQW6"/>
<feature type="domain" description="DUF4394" evidence="2">
    <location>
        <begin position="45"/>
        <end position="273"/>
    </location>
</feature>
<reference evidence="3 4" key="1">
    <citation type="submission" date="2016-10" db="EMBL/GenBank/DDBJ databases">
        <title>The Draft Genome Sequence of Actinokineospora bangkokensis 44EHWT reveals the biosynthetic pathway of antifungal compounds Thailandins with unusual extender unit butylmalonyl-CoA.</title>
        <authorList>
            <person name="Greule A."/>
            <person name="Intra B."/>
            <person name="Flemming S."/>
            <person name="Rommel M.G."/>
            <person name="Panbangred W."/>
            <person name="Bechthold A."/>
        </authorList>
    </citation>
    <scope>NUCLEOTIDE SEQUENCE [LARGE SCALE GENOMIC DNA]</scope>
    <source>
        <strain evidence="3 4">44EHW</strain>
    </source>
</reference>
<protein>
    <recommendedName>
        <fullName evidence="2">DUF4394 domain-containing protein</fullName>
    </recommendedName>
</protein>
<dbReference type="STRING" id="1193682.BJP25_11660"/>
<dbReference type="SUPFAM" id="SSF50969">
    <property type="entry name" value="YVTN repeat-like/Quinoprotein amine dehydrogenase"/>
    <property type="match status" value="1"/>
</dbReference>
<keyword evidence="1" id="KW-0732">Signal</keyword>
<gene>
    <name evidence="3" type="ORF">BJP25_11660</name>
</gene>
<dbReference type="EMBL" id="MKQR01000007">
    <property type="protein sequence ID" value="OLR94410.1"/>
    <property type="molecule type" value="Genomic_DNA"/>
</dbReference>
<dbReference type="Pfam" id="PF14339">
    <property type="entry name" value="DUF4394"/>
    <property type="match status" value="1"/>
</dbReference>
<dbReference type="Gene3D" id="2.130.10.10">
    <property type="entry name" value="YVTN repeat-like/Quinoprotein amine dehydrogenase"/>
    <property type="match status" value="1"/>
</dbReference>
<keyword evidence="4" id="KW-1185">Reference proteome</keyword>
<accession>A0A1Q9LQW6</accession>
<evidence type="ECO:0000259" key="2">
    <source>
        <dbReference type="Pfam" id="PF14339"/>
    </source>
</evidence>
<evidence type="ECO:0000313" key="3">
    <source>
        <dbReference type="EMBL" id="OLR94410.1"/>
    </source>
</evidence>
<dbReference type="InterPro" id="IPR011044">
    <property type="entry name" value="Quino_amine_DH_bsu"/>
</dbReference>
<dbReference type="InterPro" id="IPR015943">
    <property type="entry name" value="WD40/YVTN_repeat-like_dom_sf"/>
</dbReference>
<dbReference type="OrthoDB" id="531718at2"/>
<proteinExistence type="predicted"/>
<evidence type="ECO:0000313" key="4">
    <source>
        <dbReference type="Proteomes" id="UP000186040"/>
    </source>
</evidence>
<evidence type="ECO:0000256" key="1">
    <source>
        <dbReference type="SAM" id="SignalP"/>
    </source>
</evidence>
<comment type="caution">
    <text evidence="3">The sequence shown here is derived from an EMBL/GenBank/DDBJ whole genome shotgun (WGS) entry which is preliminary data.</text>
</comment>
<sequence length="284" mass="28056">MRTSIKALAAAVAAAGAACLLATPAAATGAGAPDLLVLGSDGVLSRHDGDRLKHVEKKVRITGLGAGDRLVGIDVRPATGGVYGIGKSGQLYTVDARSGRATAVGAPVALSGTAVGFDFNPTVDRIRLVTDAGQNLRLVPDTGAVAATDGALAYAPGDRLAGKTPAVSAAGYTNSVAGATSTGLYVIDTRSDTLATQGTLPGATPAVSPNTGQLFTTGKLGIGITEANGFDISGTSGAAVAAVRTEGLLGLLSARALTRVDLATGRLTFLAFLSSTPVGIAFVK</sequence>
<dbReference type="InterPro" id="IPR025507">
    <property type="entry name" value="DUF4394"/>
</dbReference>
<dbReference type="Proteomes" id="UP000186040">
    <property type="component" value="Unassembled WGS sequence"/>
</dbReference>
<organism evidence="3 4">
    <name type="scientific">Actinokineospora bangkokensis</name>
    <dbReference type="NCBI Taxonomy" id="1193682"/>
    <lineage>
        <taxon>Bacteria</taxon>
        <taxon>Bacillati</taxon>
        <taxon>Actinomycetota</taxon>
        <taxon>Actinomycetes</taxon>
        <taxon>Pseudonocardiales</taxon>
        <taxon>Pseudonocardiaceae</taxon>
        <taxon>Actinokineospora</taxon>
    </lineage>
</organism>